<evidence type="ECO:0000313" key="1">
    <source>
        <dbReference type="EMBL" id="KAK3892598.1"/>
    </source>
</evidence>
<comment type="caution">
    <text evidence="1">The sequence shown here is derived from an EMBL/GenBank/DDBJ whole genome shotgun (WGS) entry which is preliminary data.</text>
</comment>
<organism evidence="1 2">
    <name type="scientific">Petrolisthes cinctipes</name>
    <name type="common">Flat porcelain crab</name>
    <dbReference type="NCBI Taxonomy" id="88211"/>
    <lineage>
        <taxon>Eukaryota</taxon>
        <taxon>Metazoa</taxon>
        <taxon>Ecdysozoa</taxon>
        <taxon>Arthropoda</taxon>
        <taxon>Crustacea</taxon>
        <taxon>Multicrustacea</taxon>
        <taxon>Malacostraca</taxon>
        <taxon>Eumalacostraca</taxon>
        <taxon>Eucarida</taxon>
        <taxon>Decapoda</taxon>
        <taxon>Pleocyemata</taxon>
        <taxon>Anomura</taxon>
        <taxon>Galatheoidea</taxon>
        <taxon>Porcellanidae</taxon>
        <taxon>Petrolisthes</taxon>
    </lineage>
</organism>
<sequence length="189" mass="21368">MDIVKAAIKASQHQPTTFIGEETDLLILLLYYAETNNKGLYFRSDKTTVPMVYNISEMKQVLNSDMYSQLLFIHTVTGCDTSRIFSIDKRSAFQKPVNGDLTIKTFVNAFLLLNQANSVIEERGCKAMTVLFGGKSTDSLASLRYNLLIKNIVSANSFVTPERLHPTSSSNKYHSFRVYYQIVVWTGNE</sequence>
<accession>A0AAE1L1Y3</accession>
<protein>
    <submittedName>
        <fullName evidence="1">Uncharacterized protein</fullName>
    </submittedName>
</protein>
<evidence type="ECO:0000313" key="2">
    <source>
        <dbReference type="Proteomes" id="UP001286313"/>
    </source>
</evidence>
<dbReference type="Proteomes" id="UP001286313">
    <property type="component" value="Unassembled WGS sequence"/>
</dbReference>
<gene>
    <name evidence="1" type="ORF">Pcinc_003574</name>
</gene>
<keyword evidence="2" id="KW-1185">Reference proteome</keyword>
<dbReference type="AlphaFoldDB" id="A0AAE1L1Y3"/>
<dbReference type="EMBL" id="JAWQEG010000251">
    <property type="protein sequence ID" value="KAK3892598.1"/>
    <property type="molecule type" value="Genomic_DNA"/>
</dbReference>
<name>A0AAE1L1Y3_PETCI</name>
<proteinExistence type="predicted"/>
<reference evidence="1" key="1">
    <citation type="submission" date="2023-10" db="EMBL/GenBank/DDBJ databases">
        <title>Genome assemblies of two species of porcelain crab, Petrolisthes cinctipes and Petrolisthes manimaculis (Anomura: Porcellanidae).</title>
        <authorList>
            <person name="Angst P."/>
        </authorList>
    </citation>
    <scope>NUCLEOTIDE SEQUENCE</scope>
    <source>
        <strain evidence="1">PB745_01</strain>
        <tissue evidence="1">Gill</tissue>
    </source>
</reference>